<sequence>MICVNLPNYLLIYSNITSGKQAVLGHQTLPILLYLLIAYSG</sequence>
<evidence type="ECO:0000313" key="1">
    <source>
        <dbReference type="EMBL" id="EAY32036.1"/>
    </source>
</evidence>
<accession>A1ZCN4</accession>
<keyword evidence="2" id="KW-1185">Reference proteome</keyword>
<dbReference type="Proteomes" id="UP000004095">
    <property type="component" value="Unassembled WGS sequence"/>
</dbReference>
<protein>
    <submittedName>
        <fullName evidence="1">Uncharacterized protein</fullName>
    </submittedName>
</protein>
<dbReference type="EMBL" id="AAWS01000001">
    <property type="protein sequence ID" value="EAY32036.1"/>
    <property type="molecule type" value="Genomic_DNA"/>
</dbReference>
<evidence type="ECO:0000313" key="2">
    <source>
        <dbReference type="Proteomes" id="UP000004095"/>
    </source>
</evidence>
<proteinExistence type="predicted"/>
<dbReference type="AlphaFoldDB" id="A1ZCN4"/>
<name>A1ZCN4_MICM2</name>
<organism evidence="1 2">
    <name type="scientific">Microscilla marina ATCC 23134</name>
    <dbReference type="NCBI Taxonomy" id="313606"/>
    <lineage>
        <taxon>Bacteria</taxon>
        <taxon>Pseudomonadati</taxon>
        <taxon>Bacteroidota</taxon>
        <taxon>Cytophagia</taxon>
        <taxon>Cytophagales</taxon>
        <taxon>Microscillaceae</taxon>
        <taxon>Microscilla</taxon>
    </lineage>
</organism>
<gene>
    <name evidence="1" type="ORF">M23134_02065</name>
</gene>
<comment type="caution">
    <text evidence="1">The sequence shown here is derived from an EMBL/GenBank/DDBJ whole genome shotgun (WGS) entry which is preliminary data.</text>
</comment>
<reference evidence="1 2" key="1">
    <citation type="submission" date="2007-01" db="EMBL/GenBank/DDBJ databases">
        <authorList>
            <person name="Haygood M."/>
            <person name="Podell S."/>
            <person name="Anderson C."/>
            <person name="Hopkinson B."/>
            <person name="Roe K."/>
            <person name="Barbeau K."/>
            <person name="Gaasterland T."/>
            <person name="Ferriera S."/>
            <person name="Johnson J."/>
            <person name="Kravitz S."/>
            <person name="Beeson K."/>
            <person name="Sutton G."/>
            <person name="Rogers Y.-H."/>
            <person name="Friedman R."/>
            <person name="Frazier M."/>
            <person name="Venter J.C."/>
        </authorList>
    </citation>
    <scope>NUCLEOTIDE SEQUENCE [LARGE SCALE GENOMIC DNA]</scope>
    <source>
        <strain evidence="1 2">ATCC 23134</strain>
    </source>
</reference>